<comment type="caution">
    <text evidence="3">The sequence shown here is derived from an EMBL/GenBank/DDBJ whole genome shotgun (WGS) entry which is preliminary data.</text>
</comment>
<feature type="domain" description="NAD-dependent epimerase/dehydratase" evidence="2">
    <location>
        <begin position="30"/>
        <end position="265"/>
    </location>
</feature>
<organism evidence="3 4">
    <name type="scientific">Xylaria arbuscula</name>
    <dbReference type="NCBI Taxonomy" id="114810"/>
    <lineage>
        <taxon>Eukaryota</taxon>
        <taxon>Fungi</taxon>
        <taxon>Dikarya</taxon>
        <taxon>Ascomycota</taxon>
        <taxon>Pezizomycotina</taxon>
        <taxon>Sordariomycetes</taxon>
        <taxon>Xylariomycetidae</taxon>
        <taxon>Xylariales</taxon>
        <taxon>Xylariaceae</taxon>
        <taxon>Xylaria</taxon>
    </lineage>
</organism>
<keyword evidence="1" id="KW-0472">Membrane</keyword>
<dbReference type="PANTHER" id="PTHR48079">
    <property type="entry name" value="PROTEIN YEEZ"/>
    <property type="match status" value="1"/>
</dbReference>
<dbReference type="VEuPathDB" id="FungiDB:F4678DRAFT_475962"/>
<keyword evidence="4" id="KW-1185">Reference proteome</keyword>
<evidence type="ECO:0000256" key="1">
    <source>
        <dbReference type="SAM" id="Phobius"/>
    </source>
</evidence>
<dbReference type="InterPro" id="IPR051783">
    <property type="entry name" value="NAD(P)-dependent_oxidoreduct"/>
</dbReference>
<feature type="transmembrane region" description="Helical" evidence="1">
    <location>
        <begin position="7"/>
        <end position="25"/>
    </location>
</feature>
<evidence type="ECO:0000313" key="3">
    <source>
        <dbReference type="EMBL" id="KAJ3578226.1"/>
    </source>
</evidence>
<accession>A0A9W8NK89</accession>
<dbReference type="SUPFAM" id="SSF51735">
    <property type="entry name" value="NAD(P)-binding Rossmann-fold domains"/>
    <property type="match status" value="1"/>
</dbReference>
<evidence type="ECO:0000313" key="4">
    <source>
        <dbReference type="Proteomes" id="UP001148614"/>
    </source>
</evidence>
<dbReference type="PANTHER" id="PTHR48079:SF6">
    <property type="entry name" value="NAD(P)-BINDING DOMAIN-CONTAINING PROTEIN-RELATED"/>
    <property type="match status" value="1"/>
</dbReference>
<dbReference type="GO" id="GO:0005737">
    <property type="term" value="C:cytoplasm"/>
    <property type="evidence" value="ECO:0007669"/>
    <property type="project" value="TreeGrafter"/>
</dbReference>
<dbReference type="Pfam" id="PF01370">
    <property type="entry name" value="Epimerase"/>
    <property type="match status" value="1"/>
</dbReference>
<proteinExistence type="predicted"/>
<name>A0A9W8NK89_9PEZI</name>
<dbReference type="GO" id="GO:0004029">
    <property type="term" value="F:aldehyde dehydrogenase (NAD+) activity"/>
    <property type="evidence" value="ECO:0007669"/>
    <property type="project" value="TreeGrafter"/>
</dbReference>
<sequence length="750" mass="82687">MQRGKTYVFVVVMFLATSIAGLGKWSPPRVVTGGSGYLGGSLLARWNEANLPVYSKLFALVRTPEQAEAVKTYGAKPLILDAYNESEVAAAVVGNSISIVYHLISPRNFVSQSYFIKALAEVKKNTGRDVHFLHTTGAKIFSSHGGAPTDRPLLDSDPKLFEIQKAQRSSSPWMQGANDINNFVIEESEKYGIHSYIFVPCIVYGEGEGFGNRISIQTVAIVRAAEAVKKVYRVDTGRPTWPVCHILDNTNMYLDLMRKILAGENPGYGKNGYYLASSGSVAWDDLYAAMAAALAKRKVISDDTVDMADDKALEGMAQGLGCTKDLVALMVGGKCTFTADRGSKELGWKPLYKPEHILDYADAEVDFILRNKNCRRIPCEQTRQSGGDIVIFQDTREGHDELGHRIKQDLVKPDQRYSQDGEEVEVLVRIPQEVVRERNREIAEEPDLPEEVIARVEEAPFRGLQRMIDGDLDQEPDEEMPEECRDRVAFNFVGSLRNGLLDEKVEEDPEGPVKPVPVDGGGPQRPIQVVCRGAVAGPRVLQIGQEAPGHAVPGDLLKMLVEGDAVVLVRVDEALVVHDKASRENIDAHALASLHVVLRGRRAYVEDQLTDVFGAVPRELGEDGIHYLASATAFVVHEAVFVLVGRERLVLRGVVFVLRRVGQLADFGALALGRELGDDTPAVLVAHVVTLRVLIDFGIRVRLLFPLESRTGRGRQDVEDARRHGHAHLEVTRHGEDRVHFLVENGLVLA</sequence>
<dbReference type="InterPro" id="IPR036291">
    <property type="entry name" value="NAD(P)-bd_dom_sf"/>
</dbReference>
<dbReference type="Gene3D" id="3.40.50.720">
    <property type="entry name" value="NAD(P)-binding Rossmann-like Domain"/>
    <property type="match status" value="1"/>
</dbReference>
<protein>
    <recommendedName>
        <fullName evidence="2">NAD-dependent epimerase/dehydratase domain-containing protein</fullName>
    </recommendedName>
</protein>
<dbReference type="Proteomes" id="UP001148614">
    <property type="component" value="Unassembled WGS sequence"/>
</dbReference>
<keyword evidence="1" id="KW-0812">Transmembrane</keyword>
<dbReference type="EMBL" id="JANPWZ010000242">
    <property type="protein sequence ID" value="KAJ3578226.1"/>
    <property type="molecule type" value="Genomic_DNA"/>
</dbReference>
<gene>
    <name evidence="3" type="ORF">NPX13_g2339</name>
</gene>
<keyword evidence="1" id="KW-1133">Transmembrane helix</keyword>
<reference evidence="3" key="1">
    <citation type="submission" date="2022-07" db="EMBL/GenBank/DDBJ databases">
        <title>Genome Sequence of Xylaria arbuscula.</title>
        <authorList>
            <person name="Buettner E."/>
        </authorList>
    </citation>
    <scope>NUCLEOTIDE SEQUENCE</scope>
    <source>
        <strain evidence="3">VT107</strain>
    </source>
</reference>
<evidence type="ECO:0000259" key="2">
    <source>
        <dbReference type="Pfam" id="PF01370"/>
    </source>
</evidence>
<dbReference type="InterPro" id="IPR001509">
    <property type="entry name" value="Epimerase_deHydtase"/>
</dbReference>
<dbReference type="AlphaFoldDB" id="A0A9W8NK89"/>